<keyword evidence="2" id="KW-1185">Reference proteome</keyword>
<proteinExistence type="predicted"/>
<sequence length="120" mass="13139">LLSYLINPVASVRAGETLNFQLFNSRNSICEVTLDFADLIFFLLLLTVHPWDCAGDQTASFILLSSVLNRTCVRSPSKSCLLLDITDGTGDYEKIQLERADLTAHVKCGNSTSFLSPIPG</sequence>
<dbReference type="OrthoDB" id="5104857at2759"/>
<protein>
    <submittedName>
        <fullName evidence="1">Uncharacterized protein</fullName>
    </submittedName>
</protein>
<evidence type="ECO:0000313" key="2">
    <source>
        <dbReference type="Proteomes" id="UP000800200"/>
    </source>
</evidence>
<dbReference type="EMBL" id="ML994699">
    <property type="protein sequence ID" value="KAF2176874.1"/>
    <property type="molecule type" value="Genomic_DNA"/>
</dbReference>
<dbReference type="Proteomes" id="UP000800200">
    <property type="component" value="Unassembled WGS sequence"/>
</dbReference>
<dbReference type="AlphaFoldDB" id="A0A6A6DBD8"/>
<name>A0A6A6DBD8_9PEZI</name>
<evidence type="ECO:0000313" key="1">
    <source>
        <dbReference type="EMBL" id="KAF2176874.1"/>
    </source>
</evidence>
<gene>
    <name evidence="1" type="ORF">K469DRAFT_721864</name>
</gene>
<feature type="non-terminal residue" evidence="1">
    <location>
        <position position="1"/>
    </location>
</feature>
<reference evidence="1" key="1">
    <citation type="journal article" date="2020" name="Stud. Mycol.">
        <title>101 Dothideomycetes genomes: a test case for predicting lifestyles and emergence of pathogens.</title>
        <authorList>
            <person name="Haridas S."/>
            <person name="Albert R."/>
            <person name="Binder M."/>
            <person name="Bloem J."/>
            <person name="Labutti K."/>
            <person name="Salamov A."/>
            <person name="Andreopoulos B."/>
            <person name="Baker S."/>
            <person name="Barry K."/>
            <person name="Bills G."/>
            <person name="Bluhm B."/>
            <person name="Cannon C."/>
            <person name="Castanera R."/>
            <person name="Culley D."/>
            <person name="Daum C."/>
            <person name="Ezra D."/>
            <person name="Gonzalez J."/>
            <person name="Henrissat B."/>
            <person name="Kuo A."/>
            <person name="Liang C."/>
            <person name="Lipzen A."/>
            <person name="Lutzoni F."/>
            <person name="Magnuson J."/>
            <person name="Mondo S."/>
            <person name="Nolan M."/>
            <person name="Ohm R."/>
            <person name="Pangilinan J."/>
            <person name="Park H.-J."/>
            <person name="Ramirez L."/>
            <person name="Alfaro M."/>
            <person name="Sun H."/>
            <person name="Tritt A."/>
            <person name="Yoshinaga Y."/>
            <person name="Zwiers L.-H."/>
            <person name="Turgeon B."/>
            <person name="Goodwin S."/>
            <person name="Spatafora J."/>
            <person name="Crous P."/>
            <person name="Grigoriev I."/>
        </authorList>
    </citation>
    <scope>NUCLEOTIDE SEQUENCE</scope>
    <source>
        <strain evidence="1">CBS 207.26</strain>
    </source>
</reference>
<accession>A0A6A6DBD8</accession>
<organism evidence="1 2">
    <name type="scientific">Zopfia rhizophila CBS 207.26</name>
    <dbReference type="NCBI Taxonomy" id="1314779"/>
    <lineage>
        <taxon>Eukaryota</taxon>
        <taxon>Fungi</taxon>
        <taxon>Dikarya</taxon>
        <taxon>Ascomycota</taxon>
        <taxon>Pezizomycotina</taxon>
        <taxon>Dothideomycetes</taxon>
        <taxon>Dothideomycetes incertae sedis</taxon>
        <taxon>Zopfiaceae</taxon>
        <taxon>Zopfia</taxon>
    </lineage>
</organism>